<comment type="caution">
    <text evidence="2">The sequence shown here is derived from an EMBL/GenBank/DDBJ whole genome shotgun (WGS) entry which is preliminary data.</text>
</comment>
<feature type="domain" description="Cyclic nucleotide-binding" evidence="1">
    <location>
        <begin position="153"/>
        <end position="247"/>
    </location>
</feature>
<dbReference type="PANTHER" id="PTHR24567">
    <property type="entry name" value="CRP FAMILY TRANSCRIPTIONAL REGULATORY PROTEIN"/>
    <property type="match status" value="1"/>
</dbReference>
<evidence type="ECO:0000259" key="1">
    <source>
        <dbReference type="PROSITE" id="PS50042"/>
    </source>
</evidence>
<dbReference type="InterPro" id="IPR050397">
    <property type="entry name" value="Env_Response_Regulators"/>
</dbReference>
<evidence type="ECO:0000313" key="2">
    <source>
        <dbReference type="EMBL" id="MCK0537873.1"/>
    </source>
</evidence>
<dbReference type="PANTHER" id="PTHR24567:SF74">
    <property type="entry name" value="HTH-TYPE TRANSCRIPTIONAL REGULATOR ARCR"/>
    <property type="match status" value="1"/>
</dbReference>
<dbReference type="CDD" id="cd00038">
    <property type="entry name" value="CAP_ED"/>
    <property type="match status" value="1"/>
</dbReference>
<reference evidence="2" key="1">
    <citation type="submission" date="2022-04" db="EMBL/GenBank/DDBJ databases">
        <title>Alcanivorax sp. CY1518 draft genome sequence.</title>
        <authorList>
            <person name="Zhao G."/>
            <person name="An M."/>
        </authorList>
    </citation>
    <scope>NUCLEOTIDE SEQUENCE</scope>
    <source>
        <strain evidence="2">CY1518</strain>
    </source>
</reference>
<dbReference type="SUPFAM" id="SSF51206">
    <property type="entry name" value="cAMP-binding domain-like"/>
    <property type="match status" value="1"/>
</dbReference>
<name>A0ABT0E803_9GAMM</name>
<dbReference type="RefSeq" id="WP_246951911.1">
    <property type="nucleotide sequence ID" value="NZ_JALKII010000005.1"/>
</dbReference>
<dbReference type="PROSITE" id="PS50042">
    <property type="entry name" value="CNMP_BINDING_3"/>
    <property type="match status" value="1"/>
</dbReference>
<dbReference type="InterPro" id="IPR018490">
    <property type="entry name" value="cNMP-bd_dom_sf"/>
</dbReference>
<dbReference type="SMART" id="SM00100">
    <property type="entry name" value="cNMP"/>
    <property type="match status" value="1"/>
</dbReference>
<dbReference type="EMBL" id="JALKII010000005">
    <property type="protein sequence ID" value="MCK0537873.1"/>
    <property type="molecule type" value="Genomic_DNA"/>
</dbReference>
<organism evidence="2 3">
    <name type="scientific">Alcanivorax quisquiliarum</name>
    <dbReference type="NCBI Taxonomy" id="2933565"/>
    <lineage>
        <taxon>Bacteria</taxon>
        <taxon>Pseudomonadati</taxon>
        <taxon>Pseudomonadota</taxon>
        <taxon>Gammaproteobacteria</taxon>
        <taxon>Oceanospirillales</taxon>
        <taxon>Alcanivoracaceae</taxon>
        <taxon>Alcanivorax</taxon>
    </lineage>
</organism>
<dbReference type="InterPro" id="IPR014710">
    <property type="entry name" value="RmlC-like_jellyroll"/>
</dbReference>
<dbReference type="InterPro" id="IPR000595">
    <property type="entry name" value="cNMP-bd_dom"/>
</dbReference>
<proteinExistence type="predicted"/>
<sequence>MLSIVEPTSGFSALARQYKRLARELTHHLPITGDTLHLNPTRNAFAHGMDPTRTYLVKGGMLSMAHQKKRLLTWDEGDLIFPDASGEGIRYQADAAVLLLGFDTEALHAAVLADATRARQWTQLMLTQQALWVRLLAAQTGEMPLTNSQFAYYQPGEEIIRQGENADYVFSLFEGQAEVLVDDVSVGDVGEGELLGALAVLTRSARTATVRAKSRCAVIKVPEHQFEQLIRANPSMIHGLLTDMARQITRLNAQVVALANGGAAPAGIHTPPSS</sequence>
<gene>
    <name evidence="2" type="ORF">MU846_09135</name>
</gene>
<accession>A0ABT0E803</accession>
<dbReference type="Pfam" id="PF00027">
    <property type="entry name" value="cNMP_binding"/>
    <property type="match status" value="1"/>
</dbReference>
<keyword evidence="3" id="KW-1185">Reference proteome</keyword>
<dbReference type="Proteomes" id="UP001165524">
    <property type="component" value="Unassembled WGS sequence"/>
</dbReference>
<protein>
    <submittedName>
        <fullName evidence="2">Cyclic nucleotide-binding domain-containing protein</fullName>
    </submittedName>
</protein>
<dbReference type="Gene3D" id="2.60.120.10">
    <property type="entry name" value="Jelly Rolls"/>
    <property type="match status" value="1"/>
</dbReference>
<evidence type="ECO:0000313" key="3">
    <source>
        <dbReference type="Proteomes" id="UP001165524"/>
    </source>
</evidence>